<dbReference type="PANTHER" id="PTHR38695">
    <property type="entry name" value="AMINO ACID PERMEASE_ SLC12A DOMAIN-CONTAINING PROTEIN"/>
    <property type="match status" value="1"/>
</dbReference>
<dbReference type="Pfam" id="PF17648">
    <property type="entry name" value="Luciferase"/>
    <property type="match status" value="1"/>
</dbReference>
<evidence type="ECO:0000259" key="1">
    <source>
        <dbReference type="Pfam" id="PF17648"/>
    </source>
</evidence>
<evidence type="ECO:0000313" key="3">
    <source>
        <dbReference type="Proteomes" id="UP000452235"/>
    </source>
</evidence>
<dbReference type="VEuPathDB" id="FungiDB:ATEG_01439"/>
<evidence type="ECO:0000313" key="2">
    <source>
        <dbReference type="EMBL" id="GFF12417.1"/>
    </source>
</evidence>
<dbReference type="PANTHER" id="PTHR38695:SF1">
    <property type="entry name" value="AMINO ACID PERMEASE_ SLC12A DOMAIN-CONTAINING PROTEIN"/>
    <property type="match status" value="1"/>
</dbReference>
<dbReference type="InterPro" id="IPR040841">
    <property type="entry name" value="Luciferase_dom"/>
</dbReference>
<dbReference type="EMBL" id="BLJY01000001">
    <property type="protein sequence ID" value="GFF12417.1"/>
    <property type="molecule type" value="Genomic_DNA"/>
</dbReference>
<dbReference type="OrthoDB" id="5358398at2759"/>
<dbReference type="InterPro" id="IPR048273">
    <property type="entry name" value="Luciferase"/>
</dbReference>
<comment type="caution">
    <text evidence="2">The sequence shown here is derived from an EMBL/GenBank/DDBJ whole genome shotgun (WGS) entry which is preliminary data.</text>
</comment>
<proteinExistence type="predicted"/>
<dbReference type="Proteomes" id="UP000452235">
    <property type="component" value="Unassembled WGS sequence"/>
</dbReference>
<keyword evidence="3" id="KW-1185">Reference proteome</keyword>
<sequence>MNKEIALAVIVGTLLAITLPRAYSDYRTYLSYGPGGPPYNPLGWVASRLILQPFAKEVFSTTVYERKILAGETASFLSDDTVAARKRDRPVIGPHVVPHRQLTDWAGDDIKEKLIQRFNDLAARNPHLVKLKTSNLEMHGEAIFLADGLENAAPVAAQVQGETAHIHRLKDSSLHVILSPADCKKLFEAGWAQRQGLSGTHVPSILTAGKPLNLPAEYVLVYAPRTNEEVDFVMEIVAASVKYMAGVEKIVQ</sequence>
<protein>
    <recommendedName>
        <fullName evidence="1">Luciferase domain-containing protein</fullName>
    </recommendedName>
</protein>
<name>A0A5M3YQI2_ASPTE</name>
<gene>
    <name evidence="2" type="ORF">ATEIFO6365_0001064000</name>
</gene>
<dbReference type="AlphaFoldDB" id="A0A5M3YQI2"/>
<reference evidence="2 3" key="1">
    <citation type="submission" date="2020-01" db="EMBL/GenBank/DDBJ databases">
        <title>Aspergillus terreus IFO 6365 whole genome shotgun sequence.</title>
        <authorList>
            <person name="Kanamasa S."/>
            <person name="Takahashi H."/>
        </authorList>
    </citation>
    <scope>NUCLEOTIDE SEQUENCE [LARGE SCALE GENOMIC DNA]</scope>
    <source>
        <strain evidence="2 3">IFO 6365</strain>
    </source>
</reference>
<organism evidence="2 3">
    <name type="scientific">Aspergillus terreus</name>
    <dbReference type="NCBI Taxonomy" id="33178"/>
    <lineage>
        <taxon>Eukaryota</taxon>
        <taxon>Fungi</taxon>
        <taxon>Dikarya</taxon>
        <taxon>Ascomycota</taxon>
        <taxon>Pezizomycotina</taxon>
        <taxon>Eurotiomycetes</taxon>
        <taxon>Eurotiomycetidae</taxon>
        <taxon>Eurotiales</taxon>
        <taxon>Aspergillaceae</taxon>
        <taxon>Aspergillus</taxon>
        <taxon>Aspergillus subgen. Circumdati</taxon>
    </lineage>
</organism>
<feature type="domain" description="Luciferase" evidence="1">
    <location>
        <begin position="161"/>
        <end position="240"/>
    </location>
</feature>
<accession>A0A5M3YQI2</accession>